<proteinExistence type="predicted"/>
<organism evidence="2 3">
    <name type="scientific">Orchesella dallaii</name>
    <dbReference type="NCBI Taxonomy" id="48710"/>
    <lineage>
        <taxon>Eukaryota</taxon>
        <taxon>Metazoa</taxon>
        <taxon>Ecdysozoa</taxon>
        <taxon>Arthropoda</taxon>
        <taxon>Hexapoda</taxon>
        <taxon>Collembola</taxon>
        <taxon>Entomobryomorpha</taxon>
        <taxon>Entomobryoidea</taxon>
        <taxon>Orchesellidae</taxon>
        <taxon>Orchesellinae</taxon>
        <taxon>Orchesella</taxon>
    </lineage>
</organism>
<evidence type="ECO:0000313" key="2">
    <source>
        <dbReference type="EMBL" id="CAL8121224.1"/>
    </source>
</evidence>
<accession>A0ABP1R706</accession>
<keyword evidence="3" id="KW-1185">Reference proteome</keyword>
<gene>
    <name evidence="2" type="ORF">ODALV1_LOCUS19279</name>
</gene>
<protein>
    <submittedName>
        <fullName evidence="2">Uncharacterized protein</fullName>
    </submittedName>
</protein>
<feature type="transmembrane region" description="Helical" evidence="1">
    <location>
        <begin position="74"/>
        <end position="99"/>
    </location>
</feature>
<feature type="transmembrane region" description="Helical" evidence="1">
    <location>
        <begin position="207"/>
        <end position="229"/>
    </location>
</feature>
<reference evidence="2 3" key="1">
    <citation type="submission" date="2024-08" db="EMBL/GenBank/DDBJ databases">
        <authorList>
            <person name="Cucini C."/>
            <person name="Frati F."/>
        </authorList>
    </citation>
    <scope>NUCLEOTIDE SEQUENCE [LARGE SCALE GENOMIC DNA]</scope>
</reference>
<dbReference type="EMBL" id="CAXLJM020000065">
    <property type="protein sequence ID" value="CAL8121224.1"/>
    <property type="molecule type" value="Genomic_DNA"/>
</dbReference>
<evidence type="ECO:0000256" key="1">
    <source>
        <dbReference type="SAM" id="Phobius"/>
    </source>
</evidence>
<keyword evidence="1" id="KW-0472">Membrane</keyword>
<feature type="transmembrane region" description="Helical" evidence="1">
    <location>
        <begin position="111"/>
        <end position="141"/>
    </location>
</feature>
<comment type="caution">
    <text evidence="2">The sequence shown here is derived from an EMBL/GenBank/DDBJ whole genome shotgun (WGS) entry which is preliminary data.</text>
</comment>
<evidence type="ECO:0000313" key="3">
    <source>
        <dbReference type="Proteomes" id="UP001642540"/>
    </source>
</evidence>
<feature type="transmembrane region" description="Helical" evidence="1">
    <location>
        <begin position="6"/>
        <end position="24"/>
    </location>
</feature>
<dbReference type="Proteomes" id="UP001642540">
    <property type="component" value="Unassembled WGS sequence"/>
</dbReference>
<feature type="transmembrane region" description="Helical" evidence="1">
    <location>
        <begin position="178"/>
        <end position="201"/>
    </location>
</feature>
<sequence>MMEMCQTLMSALIFLIGGSILWMLHREHMSVVAVFNGLVKIEEELEEDGKMNQQDSRTMLIKWFGKMLVMSGKYYAVLVPVGAGIAPQFPTNAFTIYLWNAELWNYTGWHWLYRVLVLVGNLIVWHFLHICGVILCVELLVSLEAFRVLQLSLLNYTKISGSQNMWLKVKNGYDRLRLLVQIFNNVHAKGIIVHMLIFLAVGQVSCLYCVITCVGLPLPILVTLIFIGFDTYIEVNGVYGCAGEVNGTSKYVRASLKRKSKVAKNNLVQKSMDGLPDLGIKFGSVNFIEVTTPLEFLDFTNSRLVDMLLFNR</sequence>
<keyword evidence="1" id="KW-1133">Transmembrane helix</keyword>
<keyword evidence="1" id="KW-0812">Transmembrane</keyword>
<name>A0ABP1R706_9HEXA</name>